<dbReference type="InterPro" id="IPR038735">
    <property type="entry name" value="MSMEG_1276-like_NTP-PPase_dom"/>
</dbReference>
<dbReference type="EMBL" id="LBUU01000015">
    <property type="protein sequence ID" value="KKQ69378.1"/>
    <property type="molecule type" value="Genomic_DNA"/>
</dbReference>
<dbReference type="PATRIC" id="fig|1618638.3.peg.1250"/>
<accession>A0A0G0JP87</accession>
<evidence type="ECO:0000313" key="2">
    <source>
        <dbReference type="Proteomes" id="UP000034022"/>
    </source>
</evidence>
<name>A0A0G0JP87_9BACT</name>
<dbReference type="Proteomes" id="UP000034022">
    <property type="component" value="Unassembled WGS sequence"/>
</dbReference>
<organism evidence="1 2">
    <name type="scientific">Candidatus Falkowbacteria bacterium GW2011_GWE1_38_31</name>
    <dbReference type="NCBI Taxonomy" id="1618638"/>
    <lineage>
        <taxon>Bacteria</taxon>
        <taxon>Candidatus Falkowiibacteriota</taxon>
    </lineage>
</organism>
<comment type="caution">
    <text evidence="1">The sequence shown here is derived from an EMBL/GenBank/DDBJ whole genome shotgun (WGS) entry which is preliminary data.</text>
</comment>
<sequence>MKLNKLVRDKIPDIIKKDGQEPATHIAEEKEYSEALTRKLHEEVGEFLDNPCVEEAADILEVLHAICALRGVNLEFLEQIRQKKADERGGFKQRIILDKTE</sequence>
<dbReference type="CDD" id="cd11532">
    <property type="entry name" value="NTP-PPase_COG4997"/>
    <property type="match status" value="1"/>
</dbReference>
<gene>
    <name evidence="1" type="ORF">US91_C0015G0016</name>
</gene>
<proteinExistence type="predicted"/>
<evidence type="ECO:0008006" key="3">
    <source>
        <dbReference type="Google" id="ProtNLM"/>
    </source>
</evidence>
<dbReference type="AlphaFoldDB" id="A0A0G0JP87"/>
<evidence type="ECO:0000313" key="1">
    <source>
        <dbReference type="EMBL" id="KKQ69378.1"/>
    </source>
</evidence>
<protein>
    <recommendedName>
        <fullName evidence="3">Phosphoribosyl-ATP pyrophosphohydrolase</fullName>
    </recommendedName>
</protein>
<reference evidence="1 2" key="1">
    <citation type="journal article" date="2015" name="Nature">
        <title>rRNA introns, odd ribosomes, and small enigmatic genomes across a large radiation of phyla.</title>
        <authorList>
            <person name="Brown C.T."/>
            <person name="Hug L.A."/>
            <person name="Thomas B.C."/>
            <person name="Sharon I."/>
            <person name="Castelle C.J."/>
            <person name="Singh A."/>
            <person name="Wilkins M.J."/>
            <person name="Williams K.H."/>
            <person name="Banfield J.F."/>
        </authorList>
    </citation>
    <scope>NUCLEOTIDE SEQUENCE [LARGE SCALE GENOMIC DNA]</scope>
</reference>